<comment type="similarity">
    <text evidence="1">Belongs to the darcynin family.</text>
</comment>
<evidence type="ECO:0000256" key="1">
    <source>
        <dbReference type="ARBA" id="ARBA00006869"/>
    </source>
</evidence>
<evidence type="ECO:0008006" key="5">
    <source>
        <dbReference type="Google" id="ProtNLM"/>
    </source>
</evidence>
<feature type="chain" id="PRO_5021962566" description="DUF4174 domain-containing protein" evidence="2">
    <location>
        <begin position="20"/>
        <end position="140"/>
    </location>
</feature>
<organism evidence="3 4">
    <name type="scientific">Chryseobacterium lathyri</name>
    <dbReference type="NCBI Taxonomy" id="395933"/>
    <lineage>
        <taxon>Bacteria</taxon>
        <taxon>Pseudomonadati</taxon>
        <taxon>Bacteroidota</taxon>
        <taxon>Flavobacteriia</taxon>
        <taxon>Flavobacteriales</taxon>
        <taxon>Weeksellaceae</taxon>
        <taxon>Chryseobacterium group</taxon>
        <taxon>Chryseobacterium</taxon>
    </lineage>
</organism>
<gene>
    <name evidence="3" type="ORF">CLA01_07790</name>
</gene>
<evidence type="ECO:0000313" key="4">
    <source>
        <dbReference type="Proteomes" id="UP000321150"/>
    </source>
</evidence>
<keyword evidence="2" id="KW-0732">Signal</keyword>
<proteinExistence type="inferred from homology"/>
<sequence length="140" mass="16414">MKTLFFTLLTILIVGTSNAQTKNSMNNTKPYTILVLMNATSKWLSLSRDERSIFFESNITPIFKKVGKTTKVKLYDSEYFHSKTSDFMMITTTNLEDYKLLMELLRDSKIYGEPYFDIIDIIVGQENLFEDFNEKFKKEN</sequence>
<reference evidence="3 4" key="1">
    <citation type="submission" date="2019-07" db="EMBL/GenBank/DDBJ databases">
        <title>Whole genome shotgun sequence of Chryseobacterium lathyri NBRC 105250.</title>
        <authorList>
            <person name="Hosoyama A."/>
            <person name="Uohara A."/>
            <person name="Ohji S."/>
            <person name="Ichikawa N."/>
        </authorList>
    </citation>
    <scope>NUCLEOTIDE SEQUENCE [LARGE SCALE GENOMIC DNA]</scope>
    <source>
        <strain evidence="3 4">NBRC 105250</strain>
    </source>
</reference>
<dbReference type="Proteomes" id="UP000321150">
    <property type="component" value="Unassembled WGS sequence"/>
</dbReference>
<dbReference type="RefSeq" id="WP_111953384.1">
    <property type="nucleotide sequence ID" value="NZ_BJYI01000003.1"/>
</dbReference>
<dbReference type="AlphaFoldDB" id="A0A511Y680"/>
<dbReference type="OrthoDB" id="73186at2"/>
<dbReference type="InterPro" id="IPR031409">
    <property type="entry name" value="Darcynin"/>
</dbReference>
<accession>A0A511Y680</accession>
<dbReference type="EMBL" id="BJYI01000003">
    <property type="protein sequence ID" value="GEN70707.1"/>
    <property type="molecule type" value="Genomic_DNA"/>
</dbReference>
<protein>
    <recommendedName>
        <fullName evidence="5">DUF4174 domain-containing protein</fullName>
    </recommendedName>
</protein>
<dbReference type="Pfam" id="PF17074">
    <property type="entry name" value="Darcynin"/>
    <property type="match status" value="1"/>
</dbReference>
<evidence type="ECO:0000256" key="2">
    <source>
        <dbReference type="SAM" id="SignalP"/>
    </source>
</evidence>
<name>A0A511Y680_9FLAO</name>
<comment type="caution">
    <text evidence="3">The sequence shown here is derived from an EMBL/GenBank/DDBJ whole genome shotgun (WGS) entry which is preliminary data.</text>
</comment>
<evidence type="ECO:0000313" key="3">
    <source>
        <dbReference type="EMBL" id="GEN70707.1"/>
    </source>
</evidence>
<feature type="signal peptide" evidence="2">
    <location>
        <begin position="1"/>
        <end position="19"/>
    </location>
</feature>
<dbReference type="Gene3D" id="3.30.70.3420">
    <property type="match status" value="1"/>
</dbReference>